<dbReference type="EMBL" id="FNZH01000004">
    <property type="protein sequence ID" value="SEJ49447.1"/>
    <property type="molecule type" value="Genomic_DNA"/>
</dbReference>
<keyword evidence="2" id="KW-1185">Reference proteome</keyword>
<dbReference type="AlphaFoldDB" id="A0A1H6ZDB8"/>
<dbReference type="InterPro" id="IPR011447">
    <property type="entry name" value="DUF1552"/>
</dbReference>
<evidence type="ECO:0000313" key="1">
    <source>
        <dbReference type="EMBL" id="SEJ49447.1"/>
    </source>
</evidence>
<evidence type="ECO:0000313" key="2">
    <source>
        <dbReference type="Proteomes" id="UP000199403"/>
    </source>
</evidence>
<gene>
    <name evidence="1" type="ORF">SAMN05192553_104282</name>
</gene>
<protein>
    <recommendedName>
        <fullName evidence="3">DUF1552 domain-containing protein</fullName>
    </recommendedName>
</protein>
<accession>A0A1H6ZDB8</accession>
<name>A0A1H6ZDB8_9BACT</name>
<sequence>MNKKWHISRRRMLKGVGAVIALPFLEAMASPLSLGARYSNDGFPVRSSFLFMPNGVHPGRWTPEGIGRDFTLSPTLSPLAHLKDDILVLGQLMNKHSIFQGADGHYAKTANLLTCLPIQKTAGDNINSGGISIDQVLANHFNGQTLFPSLEYGLDRIQTGVDINVGFTRLYASSISWKNATTPLSKEIDPRLAFDRLFKSFVPGNKATENPFKSSILDAVLEDAKSLKNNLGRSDQDKLEEYLESIRSIEKRINNPSHLKDFASNITPDIKKELVRVNQNIDEYVEVYGGVDITEKTRLMFDIMALAFWSDASRVSTFMFGNSVSNRNFSFLEGVSGAHHSLSHHMNHPEKLEQYDRITRWHLEQYAYFLDKLKSIKEGNGTLLDNSLVMFASGLRDGNRHSPRDLPIIVGGHGGKKIKSGQNLIYEENTPLANLYTSWMQAVGVEKETFADSTGTLSSILA</sequence>
<proteinExistence type="predicted"/>
<dbReference type="Proteomes" id="UP000199403">
    <property type="component" value="Unassembled WGS sequence"/>
</dbReference>
<evidence type="ECO:0008006" key="3">
    <source>
        <dbReference type="Google" id="ProtNLM"/>
    </source>
</evidence>
<dbReference type="RefSeq" id="WP_092175587.1">
    <property type="nucleotide sequence ID" value="NZ_FNZH01000004.1"/>
</dbReference>
<reference evidence="2" key="1">
    <citation type="submission" date="2016-10" db="EMBL/GenBank/DDBJ databases">
        <authorList>
            <person name="Varghese N."/>
            <person name="Submissions S."/>
        </authorList>
    </citation>
    <scope>NUCLEOTIDE SEQUENCE [LARGE SCALE GENOMIC DNA]</scope>
    <source>
        <strain evidence="2">IBRC-M 10761</strain>
    </source>
</reference>
<dbReference type="PROSITE" id="PS51318">
    <property type="entry name" value="TAT"/>
    <property type="match status" value="1"/>
</dbReference>
<dbReference type="InterPro" id="IPR006311">
    <property type="entry name" value="TAT_signal"/>
</dbReference>
<dbReference type="Pfam" id="PF07586">
    <property type="entry name" value="HXXSHH"/>
    <property type="match status" value="1"/>
</dbReference>
<dbReference type="OrthoDB" id="9146593at2"/>
<organism evidence="1 2">
    <name type="scientific">Cyclobacterium xiamenense</name>
    <dbReference type="NCBI Taxonomy" id="1297121"/>
    <lineage>
        <taxon>Bacteria</taxon>
        <taxon>Pseudomonadati</taxon>
        <taxon>Bacteroidota</taxon>
        <taxon>Cytophagia</taxon>
        <taxon>Cytophagales</taxon>
        <taxon>Cyclobacteriaceae</taxon>
        <taxon>Cyclobacterium</taxon>
    </lineage>
</organism>
<dbReference type="STRING" id="1416801.SAMN05192553_104282"/>